<evidence type="ECO:0000256" key="1">
    <source>
        <dbReference type="ARBA" id="ARBA00022729"/>
    </source>
</evidence>
<evidence type="ECO:0000256" key="2">
    <source>
        <dbReference type="SAM" id="Coils"/>
    </source>
</evidence>
<dbReference type="SUPFAM" id="SSF51261">
    <property type="entry name" value="Duplicated hybrid motif"/>
    <property type="match status" value="1"/>
</dbReference>
<proteinExistence type="predicted"/>
<keyword evidence="6" id="KW-0378">Hydrolase</keyword>
<feature type="region of interest" description="Disordered" evidence="3">
    <location>
        <begin position="308"/>
        <end position="331"/>
    </location>
</feature>
<organism evidence="6 7">
    <name type="scientific">Ornithinibacillus halophilus</name>
    <dbReference type="NCBI Taxonomy" id="930117"/>
    <lineage>
        <taxon>Bacteria</taxon>
        <taxon>Bacillati</taxon>
        <taxon>Bacillota</taxon>
        <taxon>Bacilli</taxon>
        <taxon>Bacillales</taxon>
        <taxon>Bacillaceae</taxon>
        <taxon>Ornithinibacillus</taxon>
    </lineage>
</organism>
<dbReference type="AlphaFoldDB" id="A0A1M5FCY0"/>
<dbReference type="Pfam" id="PF24568">
    <property type="entry name" value="CC_PcsB"/>
    <property type="match status" value="1"/>
</dbReference>
<feature type="compositionally biased region" description="Basic and acidic residues" evidence="3">
    <location>
        <begin position="308"/>
        <end position="317"/>
    </location>
</feature>
<dbReference type="InterPro" id="IPR016047">
    <property type="entry name" value="M23ase_b-sheet_dom"/>
</dbReference>
<dbReference type="STRING" id="930117.SAMN05216225_100812"/>
<dbReference type="RefSeq" id="WP_072888861.1">
    <property type="nucleotide sequence ID" value="NZ_FQVW01000008.1"/>
</dbReference>
<dbReference type="OrthoDB" id="9805070at2"/>
<dbReference type="Proteomes" id="UP000183988">
    <property type="component" value="Unassembled WGS sequence"/>
</dbReference>
<dbReference type="PANTHER" id="PTHR21666">
    <property type="entry name" value="PEPTIDASE-RELATED"/>
    <property type="match status" value="1"/>
</dbReference>
<evidence type="ECO:0000259" key="5">
    <source>
        <dbReference type="Pfam" id="PF24568"/>
    </source>
</evidence>
<sequence length="456" mass="51600">MKKYLVYALIILLVFTSVNWMSVSAESVSDLDKEIKDLEKQEQDLENKKNELDGQKSENEKKLNENLSEQEKLTNEIASLENKLSDTEAAIKSKENEITSTNQEITKLNDRIEELKVEIENLREEIKNLKKEIKELENKISKREEMLKDRLRNIQKNGGDLKYLEVLLGSTSFSDFISRAAALSVVMKQDEAIMESLAKDKEVIQNKKTQVEENKSVVEENKSEVEGNKKTVEEKKVELEGQKTELVALQGQLDSQKQDKQSLMTKLQREHEILDEIQLDIEEERKIIAAEVEAKQKAIAMAERKKKELEQLNKKPENNSSNPNGIFSSPVVGRESSPFGMRWHPIFHMYRNHDGIDYAVATGTVLRAPADGVVSTARWAGGFGNTIMISHYINGQSYTTLMAHLSSIEVYVGQEVTEGQVIGKTGNTGDSTGPHLHFEVHPGGYDNPVDPKPYLK</sequence>
<feature type="domain" description="Peptidoglycan hydrolase PcsB coiled-coil" evidence="5">
    <location>
        <begin position="133"/>
        <end position="207"/>
    </location>
</feature>
<gene>
    <name evidence="6" type="ORF">SAMN05216225_100812</name>
</gene>
<dbReference type="Pfam" id="PF01551">
    <property type="entry name" value="Peptidase_M23"/>
    <property type="match status" value="1"/>
</dbReference>
<protein>
    <submittedName>
        <fullName evidence="6">Murein DD-endopeptidase MepM and murein hydrolase activator NlpD, contain LysM domain</fullName>
    </submittedName>
</protein>
<reference evidence="6 7" key="1">
    <citation type="submission" date="2016-11" db="EMBL/GenBank/DDBJ databases">
        <authorList>
            <person name="Jaros S."/>
            <person name="Januszkiewicz K."/>
            <person name="Wedrychowicz H."/>
        </authorList>
    </citation>
    <scope>NUCLEOTIDE SEQUENCE [LARGE SCALE GENOMIC DNA]</scope>
    <source>
        <strain evidence="6 7">IBRC-M 10683</strain>
    </source>
</reference>
<feature type="domain" description="M23ase beta-sheet core" evidence="4">
    <location>
        <begin position="352"/>
        <end position="451"/>
    </location>
</feature>
<dbReference type="Gene3D" id="2.70.70.10">
    <property type="entry name" value="Glucose Permease (Domain IIA)"/>
    <property type="match status" value="1"/>
</dbReference>
<keyword evidence="7" id="KW-1185">Reference proteome</keyword>
<dbReference type="CDD" id="cd12797">
    <property type="entry name" value="M23_peptidase"/>
    <property type="match status" value="1"/>
</dbReference>
<dbReference type="Gene3D" id="6.10.250.3150">
    <property type="match status" value="1"/>
</dbReference>
<evidence type="ECO:0000313" key="7">
    <source>
        <dbReference type="Proteomes" id="UP000183988"/>
    </source>
</evidence>
<dbReference type="GO" id="GO:0004222">
    <property type="term" value="F:metalloendopeptidase activity"/>
    <property type="evidence" value="ECO:0007669"/>
    <property type="project" value="TreeGrafter"/>
</dbReference>
<feature type="coiled-coil region" evidence="2">
    <location>
        <begin position="194"/>
        <end position="266"/>
    </location>
</feature>
<dbReference type="InterPro" id="IPR011055">
    <property type="entry name" value="Dup_hybrid_motif"/>
</dbReference>
<dbReference type="PANTHER" id="PTHR21666:SF270">
    <property type="entry name" value="MUREIN HYDROLASE ACTIVATOR ENVC"/>
    <property type="match status" value="1"/>
</dbReference>
<dbReference type="InterPro" id="IPR057309">
    <property type="entry name" value="PcsB_CC"/>
</dbReference>
<evidence type="ECO:0000313" key="6">
    <source>
        <dbReference type="EMBL" id="SHF88921.1"/>
    </source>
</evidence>
<keyword evidence="1" id="KW-0732">Signal</keyword>
<feature type="region of interest" description="Disordered" evidence="3">
    <location>
        <begin position="42"/>
        <end position="68"/>
    </location>
</feature>
<feature type="region of interest" description="Disordered" evidence="3">
    <location>
        <begin position="426"/>
        <end position="456"/>
    </location>
</feature>
<dbReference type="EMBL" id="FQVW01000008">
    <property type="protein sequence ID" value="SHF88921.1"/>
    <property type="molecule type" value="Genomic_DNA"/>
</dbReference>
<keyword evidence="2" id="KW-0175">Coiled coil</keyword>
<accession>A0A1M5FCY0</accession>
<evidence type="ECO:0000259" key="4">
    <source>
        <dbReference type="Pfam" id="PF01551"/>
    </source>
</evidence>
<dbReference type="InterPro" id="IPR050570">
    <property type="entry name" value="Cell_wall_metabolism_enzyme"/>
</dbReference>
<name>A0A1M5FCY0_9BACI</name>
<evidence type="ECO:0000256" key="3">
    <source>
        <dbReference type="SAM" id="MobiDB-lite"/>
    </source>
</evidence>